<dbReference type="GO" id="GO:0016740">
    <property type="term" value="F:transferase activity"/>
    <property type="evidence" value="ECO:0007669"/>
    <property type="project" value="UniProtKB-KW"/>
</dbReference>
<dbReference type="KEGG" id="muc:MuYL_2872"/>
<feature type="domain" description="BioF2-like acetyltransferase" evidence="1">
    <location>
        <begin position="154"/>
        <end position="283"/>
    </location>
</feature>
<gene>
    <name evidence="2" type="ORF">MuYL_2872</name>
</gene>
<sequence>MTQLFTIADKNEWNWYVQNAMEYDFCHTWHYHHIDTSASSLLFIYEEGTDFIALPLVKRQIPGSTFYDLTCVYGFSGPISNKKMEDLGDTMIENFKAAFLDFVEAGKYVSVFSRMHPFYKQQILLETLGGVHENGLTVVLDLSINIEEQRKRYRQSTMDAVKHAWKKGFKVREEKGPAAVATFIEIYNETMSRVGASDSYLFSETYINQLINTEEYHAKILMVYDGDTVISSTIIIFTNGIIQAHLVGTRTKYLCHSPTKFLVDEITIIGRALGMRYYNLGGGVGFKDDTIFKWKTSFTDYVLPYKSWRFIANPSVYQQLLHEKGIDENSDVDFFPLYRYNQPVSSLISI</sequence>
<protein>
    <submittedName>
        <fullName evidence="2">Acetyltransferase (GNAT) domain-containing protein</fullName>
    </submittedName>
</protein>
<keyword evidence="2" id="KW-0808">Transferase</keyword>
<dbReference type="PANTHER" id="PTHR36174">
    <property type="entry name" value="LIPID II:GLYCINE GLYCYLTRANSFERASE"/>
    <property type="match status" value="1"/>
</dbReference>
<dbReference type="EMBL" id="CP022743">
    <property type="protein sequence ID" value="ASU34759.1"/>
    <property type="molecule type" value="Genomic_DNA"/>
</dbReference>
<reference evidence="2 3" key="1">
    <citation type="submission" date="2017-08" db="EMBL/GenBank/DDBJ databases">
        <title>Complete genome sequence of Mucilaginibacter sp. strain BJC16-A31.</title>
        <authorList>
            <consortium name="Henan University of Science and Technology"/>
            <person name="You X."/>
        </authorList>
    </citation>
    <scope>NUCLEOTIDE SEQUENCE [LARGE SCALE GENOMIC DNA]</scope>
    <source>
        <strain evidence="2 3">BJC16-A31</strain>
    </source>
</reference>
<dbReference type="OrthoDB" id="9785911at2"/>
<proteinExistence type="predicted"/>
<dbReference type="InterPro" id="IPR016181">
    <property type="entry name" value="Acyl_CoA_acyltransferase"/>
</dbReference>
<evidence type="ECO:0000313" key="2">
    <source>
        <dbReference type="EMBL" id="ASU34759.1"/>
    </source>
</evidence>
<organism evidence="2 3">
    <name type="scientific">Mucilaginibacter xinganensis</name>
    <dbReference type="NCBI Taxonomy" id="1234841"/>
    <lineage>
        <taxon>Bacteria</taxon>
        <taxon>Pseudomonadati</taxon>
        <taxon>Bacteroidota</taxon>
        <taxon>Sphingobacteriia</taxon>
        <taxon>Sphingobacteriales</taxon>
        <taxon>Sphingobacteriaceae</taxon>
        <taxon>Mucilaginibacter</taxon>
    </lineage>
</organism>
<accession>A0A223NXZ8</accession>
<dbReference type="AlphaFoldDB" id="A0A223NXZ8"/>
<evidence type="ECO:0000313" key="3">
    <source>
        <dbReference type="Proteomes" id="UP000215002"/>
    </source>
</evidence>
<evidence type="ECO:0000259" key="1">
    <source>
        <dbReference type="Pfam" id="PF13480"/>
    </source>
</evidence>
<dbReference type="InterPro" id="IPR050644">
    <property type="entry name" value="PG_Glycine_Bridge_Synth"/>
</dbReference>
<dbReference type="SUPFAM" id="SSF55729">
    <property type="entry name" value="Acyl-CoA N-acyltransferases (Nat)"/>
    <property type="match status" value="1"/>
</dbReference>
<keyword evidence="3" id="KW-1185">Reference proteome</keyword>
<dbReference type="Gene3D" id="3.40.630.30">
    <property type="match status" value="1"/>
</dbReference>
<dbReference type="Pfam" id="PF13480">
    <property type="entry name" value="Acetyltransf_6"/>
    <property type="match status" value="1"/>
</dbReference>
<dbReference type="Proteomes" id="UP000215002">
    <property type="component" value="Chromosome"/>
</dbReference>
<dbReference type="PANTHER" id="PTHR36174:SF1">
    <property type="entry name" value="LIPID II:GLYCINE GLYCYLTRANSFERASE"/>
    <property type="match status" value="1"/>
</dbReference>
<dbReference type="InterPro" id="IPR038740">
    <property type="entry name" value="BioF2-like_GNAT_dom"/>
</dbReference>
<dbReference type="RefSeq" id="WP_094571070.1">
    <property type="nucleotide sequence ID" value="NZ_CP022743.1"/>
</dbReference>
<name>A0A223NXZ8_9SPHI</name>